<accession>A0AAU7FAH3</accession>
<proteinExistence type="predicted"/>
<dbReference type="RefSeq" id="WP_348944890.1">
    <property type="nucleotide sequence ID" value="NZ_CP157355.1"/>
</dbReference>
<evidence type="ECO:0000313" key="1">
    <source>
        <dbReference type="EMBL" id="XBM00543.1"/>
    </source>
</evidence>
<sequence length="100" mass="11951">MRFKPDPKDPAAMIWEVDAGWLVKNEWPVGLDGRFLSKLDRNDQTLQVSGRWINENTLEIKTQYAEDIWRWKYRFVFGKDNVQMHYSDNTYDEARMAIGH</sequence>
<name>A0AAU7FAH3_9NEIS</name>
<dbReference type="EMBL" id="CP157355">
    <property type="protein sequence ID" value="XBM00543.1"/>
    <property type="molecule type" value="Genomic_DNA"/>
</dbReference>
<dbReference type="AlphaFoldDB" id="A0AAU7FAH3"/>
<dbReference type="KEGG" id="cmav:ABHF33_16040"/>
<gene>
    <name evidence="1" type="ORF">ABHF33_16040</name>
</gene>
<reference evidence="1" key="1">
    <citation type="submission" date="2024-05" db="EMBL/GenBank/DDBJ databases">
        <authorList>
            <person name="Yang L."/>
            <person name="Pan L."/>
        </authorList>
    </citation>
    <scope>NUCLEOTIDE SEQUENCE</scope>
    <source>
        <strain evidence="1">FCG-7</strain>
    </source>
</reference>
<protein>
    <submittedName>
        <fullName evidence="1">Uncharacterized protein</fullName>
    </submittedName>
</protein>
<organism evidence="1">
    <name type="scientific">Chitinibacter mangrovi</name>
    <dbReference type="NCBI Taxonomy" id="3153927"/>
    <lineage>
        <taxon>Bacteria</taxon>
        <taxon>Pseudomonadati</taxon>
        <taxon>Pseudomonadota</taxon>
        <taxon>Betaproteobacteria</taxon>
        <taxon>Neisseriales</taxon>
        <taxon>Chitinibacteraceae</taxon>
        <taxon>Chitinibacter</taxon>
    </lineage>
</organism>